<evidence type="ECO:0000313" key="13">
    <source>
        <dbReference type="Proteomes" id="UP001059576"/>
    </source>
</evidence>
<comment type="subcellular location">
    <subcellularLocation>
        <location evidence="8">Cytoplasm</location>
    </subcellularLocation>
</comment>
<dbReference type="GO" id="GO:0004844">
    <property type="term" value="F:uracil DNA N-glycosylase activity"/>
    <property type="evidence" value="ECO:0007669"/>
    <property type="project" value="UniProtKB-EC"/>
</dbReference>
<proteinExistence type="inferred from homology"/>
<dbReference type="NCBIfam" id="NF003592">
    <property type="entry name" value="PRK05254.1-5"/>
    <property type="match status" value="1"/>
</dbReference>
<evidence type="ECO:0000256" key="1">
    <source>
        <dbReference type="ARBA" id="ARBA00001400"/>
    </source>
</evidence>
<evidence type="ECO:0000259" key="11">
    <source>
        <dbReference type="SMART" id="SM00986"/>
    </source>
</evidence>
<dbReference type="NCBIfam" id="TIGR00628">
    <property type="entry name" value="ung"/>
    <property type="match status" value="1"/>
</dbReference>
<dbReference type="PROSITE" id="PS00130">
    <property type="entry name" value="U_DNA_GLYCOSYLASE"/>
    <property type="match status" value="1"/>
</dbReference>
<dbReference type="SMART" id="SM00987">
    <property type="entry name" value="UreE_C"/>
    <property type="match status" value="1"/>
</dbReference>
<dbReference type="EMBL" id="CP101808">
    <property type="protein sequence ID" value="UUD36740.1"/>
    <property type="molecule type" value="Genomic_DNA"/>
</dbReference>
<dbReference type="CDD" id="cd10027">
    <property type="entry name" value="UDG-F1-like"/>
    <property type="match status" value="1"/>
</dbReference>
<feature type="domain" description="Uracil-DNA glycosylase-like" evidence="11">
    <location>
        <begin position="42"/>
        <end position="200"/>
    </location>
</feature>
<gene>
    <name evidence="8" type="primary">ung</name>
    <name evidence="12" type="ORF">NPA09_02450</name>
</gene>
<dbReference type="Proteomes" id="UP001059576">
    <property type="component" value="Chromosome"/>
</dbReference>
<keyword evidence="7 8" id="KW-0234">DNA repair</keyword>
<keyword evidence="13" id="KW-1185">Reference proteome</keyword>
<keyword evidence="12" id="KW-0326">Glycosidase</keyword>
<evidence type="ECO:0000256" key="3">
    <source>
        <dbReference type="ARBA" id="ARBA00008184"/>
    </source>
</evidence>
<dbReference type="Gene3D" id="3.40.470.10">
    <property type="entry name" value="Uracil-DNA glycosylase-like domain"/>
    <property type="match status" value="1"/>
</dbReference>
<dbReference type="SUPFAM" id="SSF52141">
    <property type="entry name" value="Uracil-DNA glycosylase-like"/>
    <property type="match status" value="1"/>
</dbReference>
<dbReference type="NCBIfam" id="NF003588">
    <property type="entry name" value="PRK05254.1-1"/>
    <property type="match status" value="1"/>
</dbReference>
<sequence>MINYIKQELEKDYVKVILNKVDKLRKTTNIFPEKSDVFNALTKTNFDDLKLIIIGQDPYPTKGVADGFAFSSKTILPKSLNNIFTEIKKDFPDFNHETNSLENWAKQGVLLLNTTLTVEEGKPLSHKNFGWDKLTHKIFELVTQNHDNLMICLWGNKAQKFASNIDLSRHVIFRNSHPSPLGYYRNFKDCGIFKKINKTLEKMLKKPINWNL</sequence>
<comment type="function">
    <text evidence="2 8 10">Excises uracil residues from the DNA which can arise as a result of misincorporation of dUMP residues by DNA polymerase or due to deamination of cytosine.</text>
</comment>
<feature type="active site" description="Proton acceptor" evidence="8 9">
    <location>
        <position position="57"/>
    </location>
</feature>
<name>A0ABY5J0F0_9BACT</name>
<organism evidence="12 13">
    <name type="scientific">Mycoplasmopsis equigenitalium</name>
    <dbReference type="NCBI Taxonomy" id="114883"/>
    <lineage>
        <taxon>Bacteria</taxon>
        <taxon>Bacillati</taxon>
        <taxon>Mycoplasmatota</taxon>
        <taxon>Mycoplasmoidales</taxon>
        <taxon>Metamycoplasmataceae</taxon>
        <taxon>Mycoplasmopsis</taxon>
    </lineage>
</organism>
<dbReference type="EC" id="3.2.2.27" evidence="4 8"/>
<evidence type="ECO:0000256" key="10">
    <source>
        <dbReference type="RuleBase" id="RU003780"/>
    </source>
</evidence>
<dbReference type="InterPro" id="IPR018085">
    <property type="entry name" value="Ura-DNA_Glyclase_AS"/>
</dbReference>
<evidence type="ECO:0000313" key="12">
    <source>
        <dbReference type="EMBL" id="UUD36740.1"/>
    </source>
</evidence>
<dbReference type="InterPro" id="IPR002043">
    <property type="entry name" value="UDG_fam1"/>
</dbReference>
<keyword evidence="8" id="KW-0963">Cytoplasm</keyword>
<dbReference type="RefSeq" id="WP_129723188.1">
    <property type="nucleotide sequence ID" value="NZ_CP101808.1"/>
</dbReference>
<dbReference type="PANTHER" id="PTHR11264:SF0">
    <property type="entry name" value="URACIL-DNA GLYCOSYLASE"/>
    <property type="match status" value="1"/>
</dbReference>
<protein>
    <recommendedName>
        <fullName evidence="4 8">Uracil-DNA glycosylase</fullName>
        <shortName evidence="8">UDG</shortName>
        <ecNumber evidence="4 8">3.2.2.27</ecNumber>
    </recommendedName>
</protein>
<evidence type="ECO:0000256" key="4">
    <source>
        <dbReference type="ARBA" id="ARBA00012030"/>
    </source>
</evidence>
<evidence type="ECO:0000256" key="9">
    <source>
        <dbReference type="PROSITE-ProRule" id="PRU10072"/>
    </source>
</evidence>
<reference evidence="12" key="1">
    <citation type="submission" date="2022-07" db="EMBL/GenBank/DDBJ databases">
        <title>Complete genome of Mycoplasma equigenitalium type strain T37.</title>
        <authorList>
            <person name="Spergser J."/>
        </authorList>
    </citation>
    <scope>NUCLEOTIDE SEQUENCE</scope>
    <source>
        <strain evidence="12">T37</strain>
    </source>
</reference>
<dbReference type="NCBIfam" id="NF003589">
    <property type="entry name" value="PRK05254.1-2"/>
    <property type="match status" value="1"/>
</dbReference>
<evidence type="ECO:0000256" key="6">
    <source>
        <dbReference type="ARBA" id="ARBA00022801"/>
    </source>
</evidence>
<evidence type="ECO:0000256" key="2">
    <source>
        <dbReference type="ARBA" id="ARBA00002631"/>
    </source>
</evidence>
<comment type="catalytic activity">
    <reaction evidence="1 8 10">
        <text>Hydrolyzes single-stranded DNA or mismatched double-stranded DNA and polynucleotides, releasing free uracil.</text>
        <dbReference type="EC" id="3.2.2.27"/>
    </reaction>
</comment>
<dbReference type="PANTHER" id="PTHR11264">
    <property type="entry name" value="URACIL-DNA GLYCOSYLASE"/>
    <property type="match status" value="1"/>
</dbReference>
<evidence type="ECO:0000256" key="5">
    <source>
        <dbReference type="ARBA" id="ARBA00022763"/>
    </source>
</evidence>
<accession>A0ABY5J0F0</accession>
<keyword evidence="5 8" id="KW-0227">DNA damage</keyword>
<evidence type="ECO:0000256" key="8">
    <source>
        <dbReference type="HAMAP-Rule" id="MF_00148"/>
    </source>
</evidence>
<dbReference type="HAMAP" id="MF_00148">
    <property type="entry name" value="UDG"/>
    <property type="match status" value="1"/>
</dbReference>
<comment type="similarity">
    <text evidence="3 8 10">Belongs to the uracil-DNA glycosylase (UDG) superfamily. UNG family.</text>
</comment>
<dbReference type="InterPro" id="IPR036895">
    <property type="entry name" value="Uracil-DNA_glycosylase-like_sf"/>
</dbReference>
<dbReference type="InterPro" id="IPR005122">
    <property type="entry name" value="Uracil-DNA_glycosylase-like"/>
</dbReference>
<dbReference type="SMART" id="SM00986">
    <property type="entry name" value="UDG"/>
    <property type="match status" value="1"/>
</dbReference>
<evidence type="ECO:0000256" key="7">
    <source>
        <dbReference type="ARBA" id="ARBA00023204"/>
    </source>
</evidence>
<dbReference type="Pfam" id="PF03167">
    <property type="entry name" value="UDG"/>
    <property type="match status" value="1"/>
</dbReference>
<keyword evidence="6 8" id="KW-0378">Hydrolase</keyword>